<accession>A0A6A4H6X6</accession>
<dbReference type="AlphaFoldDB" id="A0A6A4H6X6"/>
<organism evidence="2 3">
    <name type="scientific">Gymnopus androsaceus JB14</name>
    <dbReference type="NCBI Taxonomy" id="1447944"/>
    <lineage>
        <taxon>Eukaryota</taxon>
        <taxon>Fungi</taxon>
        <taxon>Dikarya</taxon>
        <taxon>Basidiomycota</taxon>
        <taxon>Agaricomycotina</taxon>
        <taxon>Agaricomycetes</taxon>
        <taxon>Agaricomycetidae</taxon>
        <taxon>Agaricales</taxon>
        <taxon>Marasmiineae</taxon>
        <taxon>Omphalotaceae</taxon>
        <taxon>Gymnopus</taxon>
    </lineage>
</organism>
<dbReference type="EMBL" id="ML769569">
    <property type="protein sequence ID" value="KAE9393546.1"/>
    <property type="molecule type" value="Genomic_DNA"/>
</dbReference>
<reference evidence="2" key="1">
    <citation type="journal article" date="2019" name="Environ. Microbiol.">
        <title>Fungal ecological strategies reflected in gene transcription - a case study of two litter decomposers.</title>
        <authorList>
            <person name="Barbi F."/>
            <person name="Kohler A."/>
            <person name="Barry K."/>
            <person name="Baskaran P."/>
            <person name="Daum C."/>
            <person name="Fauchery L."/>
            <person name="Ihrmark K."/>
            <person name="Kuo A."/>
            <person name="LaButti K."/>
            <person name="Lipzen A."/>
            <person name="Morin E."/>
            <person name="Grigoriev I.V."/>
            <person name="Henrissat B."/>
            <person name="Lindahl B."/>
            <person name="Martin F."/>
        </authorList>
    </citation>
    <scope>NUCLEOTIDE SEQUENCE</scope>
    <source>
        <strain evidence="2">JB14</strain>
    </source>
</reference>
<dbReference type="OrthoDB" id="2996582at2759"/>
<feature type="compositionally biased region" description="Acidic residues" evidence="1">
    <location>
        <begin position="235"/>
        <end position="257"/>
    </location>
</feature>
<evidence type="ECO:0000313" key="2">
    <source>
        <dbReference type="EMBL" id="KAE9393546.1"/>
    </source>
</evidence>
<evidence type="ECO:0000256" key="1">
    <source>
        <dbReference type="SAM" id="MobiDB-lite"/>
    </source>
</evidence>
<name>A0A6A4H6X6_9AGAR</name>
<protein>
    <submittedName>
        <fullName evidence="2">Uncharacterized protein</fullName>
    </submittedName>
</protein>
<gene>
    <name evidence="2" type="ORF">BT96DRAFT_999324</name>
</gene>
<dbReference type="Proteomes" id="UP000799118">
    <property type="component" value="Unassembled WGS sequence"/>
</dbReference>
<evidence type="ECO:0000313" key="3">
    <source>
        <dbReference type="Proteomes" id="UP000799118"/>
    </source>
</evidence>
<feature type="region of interest" description="Disordered" evidence="1">
    <location>
        <begin position="232"/>
        <end position="268"/>
    </location>
</feature>
<sequence length="334" mass="38069">MNIGPGSMHQVVSTTIARKKKTFIRELVTLCDRAQKRSHRESDLYPLWDTVWNAFANRADHNQAEPEITVSVASQFTLERPFLNARGKTSYRYKIPDTVVLKFDDTRQTKVVFWVEAKRLPRVAWFSVIGRITAEGIITETIAQQVNAQVQYTWSYFKLSRNATVYAFVICGPYFTLLRYTGDNLSPDFFGVAHARKGAVVTRLQAAVGAGGNQVEQGMNNQAGIGKEDTNKVADEEEEHNNDDEDTDEEGEFEEDTTQDRKSQPLYPFGTLPQSIFQISEDQFTQGTFELDIQAPIENYVLNPVLLDAFRKILAVHTDIRDVMQNVDWFDCNY</sequence>
<keyword evidence="3" id="KW-1185">Reference proteome</keyword>
<proteinExistence type="predicted"/>